<feature type="domain" description="FdhE central" evidence="2">
    <location>
        <begin position="150"/>
        <end position="184"/>
    </location>
</feature>
<dbReference type="GO" id="GO:0005829">
    <property type="term" value="C:cytosol"/>
    <property type="evidence" value="ECO:0007669"/>
    <property type="project" value="TreeGrafter"/>
</dbReference>
<evidence type="ECO:0000313" key="4">
    <source>
        <dbReference type="Proteomes" id="UP000002892"/>
    </source>
</evidence>
<dbReference type="Pfam" id="PF24859">
    <property type="entry name" value="FdhE_central"/>
    <property type="match status" value="1"/>
</dbReference>
<name>I4D5Z0_DESAJ</name>
<dbReference type="GO" id="GO:0051604">
    <property type="term" value="P:protein maturation"/>
    <property type="evidence" value="ECO:0007669"/>
    <property type="project" value="TreeGrafter"/>
</dbReference>
<evidence type="ECO:0000256" key="1">
    <source>
        <dbReference type="SAM" id="Coils"/>
    </source>
</evidence>
<sequence length="262" mass="30369">MNTLNETNATVEENNLEEAYQTYRLLKEEIKEWQEERGSFWLQNLKITEAPPYYPLANLPADAIFELWVRLNRVMEEEVSDSDLKDAWQNLKAGRGIQKAWLQSTLQLALSGLAQLVRIMLNSRFEDNIQFRNSISEHEHESEENQNRCCPICGEKAVLSVLIPPHGKRFLHCIFCGQEWPVMRTGCILCGRDEASSQNYLRAKEYPGVELVTCESCGQFFKEFDLRLLTAEDLVWEDVRTLPLNYAGEHWVADHRTSVKTQ</sequence>
<gene>
    <name evidence="3" type="ordered locus">Desaci_2255</name>
</gene>
<dbReference type="RefSeq" id="WP_014827217.1">
    <property type="nucleotide sequence ID" value="NC_018068.1"/>
</dbReference>
<dbReference type="KEGG" id="dai:Desaci_2255"/>
<reference evidence="3 4" key="1">
    <citation type="journal article" date="2012" name="J. Bacteriol.">
        <title>Complete genome sequences of Desulfosporosinus orientis DSM765T, Desulfosporosinus youngiae DSM17734T, Desulfosporosinus meridiei DSM13257T, and Desulfosporosinus acidiphilus DSM22704T.</title>
        <authorList>
            <person name="Pester M."/>
            <person name="Brambilla E."/>
            <person name="Alazard D."/>
            <person name="Rattei T."/>
            <person name="Weinmaier T."/>
            <person name="Han J."/>
            <person name="Lucas S."/>
            <person name="Lapidus A."/>
            <person name="Cheng J.F."/>
            <person name="Goodwin L."/>
            <person name="Pitluck S."/>
            <person name="Peters L."/>
            <person name="Ovchinnikova G."/>
            <person name="Teshima H."/>
            <person name="Detter J.C."/>
            <person name="Han C.S."/>
            <person name="Tapia R."/>
            <person name="Land M.L."/>
            <person name="Hauser L."/>
            <person name="Kyrpides N.C."/>
            <person name="Ivanova N.N."/>
            <person name="Pagani I."/>
            <person name="Huntmann M."/>
            <person name="Wei C.L."/>
            <person name="Davenport K.W."/>
            <person name="Daligault H."/>
            <person name="Chain P.S."/>
            <person name="Chen A."/>
            <person name="Mavromatis K."/>
            <person name="Markowitz V."/>
            <person name="Szeto E."/>
            <person name="Mikhailova N."/>
            <person name="Pati A."/>
            <person name="Wagner M."/>
            <person name="Woyke T."/>
            <person name="Ollivier B."/>
            <person name="Klenk H.P."/>
            <person name="Spring S."/>
            <person name="Loy A."/>
        </authorList>
    </citation>
    <scope>NUCLEOTIDE SEQUENCE [LARGE SCALE GENOMIC DNA]</scope>
    <source>
        <strain evidence="4">DSM 22704 / JCM 16185 / SJ4</strain>
    </source>
</reference>
<feature type="coiled-coil region" evidence="1">
    <location>
        <begin position="9"/>
        <end position="36"/>
    </location>
</feature>
<dbReference type="eggNOG" id="COG3058">
    <property type="taxonomic scope" value="Bacteria"/>
</dbReference>
<dbReference type="PANTHER" id="PTHR37689:SF1">
    <property type="entry name" value="PROTEIN FDHE"/>
    <property type="match status" value="1"/>
</dbReference>
<dbReference type="OrthoDB" id="9811074at2"/>
<accession>I4D5Z0</accession>
<proteinExistence type="predicted"/>
<dbReference type="Proteomes" id="UP000002892">
    <property type="component" value="Chromosome"/>
</dbReference>
<dbReference type="EMBL" id="CP003639">
    <property type="protein sequence ID" value="AFM41214.1"/>
    <property type="molecule type" value="Genomic_DNA"/>
</dbReference>
<dbReference type="InterPro" id="IPR024064">
    <property type="entry name" value="FdhE-like_sf"/>
</dbReference>
<dbReference type="InterPro" id="IPR056797">
    <property type="entry name" value="FdhE_central"/>
</dbReference>
<dbReference type="InterPro" id="IPR006452">
    <property type="entry name" value="Formate_DH_accessory"/>
</dbReference>
<dbReference type="AlphaFoldDB" id="I4D5Z0"/>
<dbReference type="GO" id="GO:0008199">
    <property type="term" value="F:ferric iron binding"/>
    <property type="evidence" value="ECO:0007669"/>
    <property type="project" value="TreeGrafter"/>
</dbReference>
<dbReference type="Gene3D" id="3.90.1670.10">
    <property type="entry name" value="FdhE-like domain"/>
    <property type="match status" value="1"/>
</dbReference>
<evidence type="ECO:0000313" key="3">
    <source>
        <dbReference type="EMBL" id="AFM41214.1"/>
    </source>
</evidence>
<dbReference type="STRING" id="646529.Desaci_2255"/>
<organism evidence="3 4">
    <name type="scientific">Desulfosporosinus acidiphilus (strain DSM 22704 / JCM 16185 / SJ4)</name>
    <dbReference type="NCBI Taxonomy" id="646529"/>
    <lineage>
        <taxon>Bacteria</taxon>
        <taxon>Bacillati</taxon>
        <taxon>Bacillota</taxon>
        <taxon>Clostridia</taxon>
        <taxon>Eubacteriales</taxon>
        <taxon>Desulfitobacteriaceae</taxon>
        <taxon>Desulfosporosinus</taxon>
    </lineage>
</organism>
<keyword evidence="4" id="KW-1185">Reference proteome</keyword>
<dbReference type="SUPFAM" id="SSF144020">
    <property type="entry name" value="FdhE-like"/>
    <property type="match status" value="1"/>
</dbReference>
<dbReference type="PANTHER" id="PTHR37689">
    <property type="entry name" value="PROTEIN FDHE"/>
    <property type="match status" value="1"/>
</dbReference>
<keyword evidence="1" id="KW-0175">Coiled coil</keyword>
<evidence type="ECO:0000259" key="2">
    <source>
        <dbReference type="Pfam" id="PF24859"/>
    </source>
</evidence>
<protein>
    <submittedName>
        <fullName evidence="3">Uncharacterized protein involved in formate dehydrogenase formation</fullName>
    </submittedName>
</protein>
<dbReference type="HOGENOM" id="CLU_1105762_0_0_9"/>